<evidence type="ECO:0000256" key="5">
    <source>
        <dbReference type="ARBA" id="ARBA00023268"/>
    </source>
</evidence>
<protein>
    <recommendedName>
        <fullName evidence="11">6-deoxyerythronolide-B synthase</fullName>
        <ecNumber evidence="11">2.3.1.94</ecNumber>
    </recommendedName>
</protein>
<dbReference type="Pfam" id="PF08659">
    <property type="entry name" value="KR"/>
    <property type="match status" value="2"/>
</dbReference>
<feature type="domain" description="Carrier" evidence="14">
    <location>
        <begin position="36"/>
        <end position="113"/>
    </location>
</feature>
<dbReference type="Pfam" id="PF14765">
    <property type="entry name" value="PS-DH"/>
    <property type="match status" value="2"/>
</dbReference>
<dbReference type="OrthoDB" id="9778690at2"/>
<dbReference type="Pfam" id="PF00109">
    <property type="entry name" value="ketoacyl-synt"/>
    <property type="match status" value="2"/>
</dbReference>
<comment type="caution">
    <text evidence="17">The sequence shown here is derived from an EMBL/GenBank/DDBJ whole genome shotgun (WGS) entry which is preliminary data.</text>
</comment>
<comment type="subunit">
    <text evidence="10">Homodimer. Erythronolide synthase is composed of EryAI, EryAII and EryAIII multimodular (2 modules) polypeptides each coding for a functional synthase subunit which participates in 2 of the six FAS-like elongation steps required for formation of the polyketide. Module 1, 2, 3, 4, 5, and 6 participating in biosynthesis steps 1, 2, 3, 4, 5, and 6, respectively.</text>
</comment>
<dbReference type="PANTHER" id="PTHR43775:SF51">
    <property type="entry name" value="INACTIVE PHENOLPHTHIOCEROL SYNTHESIS POLYKETIDE SYNTHASE TYPE I PKS1-RELATED"/>
    <property type="match status" value="1"/>
</dbReference>
<keyword evidence="3 17" id="KW-0808">Transferase</keyword>
<evidence type="ECO:0000259" key="16">
    <source>
        <dbReference type="PROSITE" id="PS52019"/>
    </source>
</evidence>
<feature type="domain" description="PKS/mFAS DH" evidence="16">
    <location>
        <begin position="1035"/>
        <end position="1310"/>
    </location>
</feature>
<evidence type="ECO:0000256" key="3">
    <source>
        <dbReference type="ARBA" id="ARBA00022679"/>
    </source>
</evidence>
<dbReference type="InterPro" id="IPR055123">
    <property type="entry name" value="SpnB-like_Rossmann"/>
</dbReference>
<feature type="region of interest" description="C-terminal hotdog fold" evidence="12">
    <location>
        <begin position="1173"/>
        <end position="1310"/>
    </location>
</feature>
<feature type="active site" description="Proton donor; for dehydratase activity" evidence="12">
    <location>
        <position position="2933"/>
    </location>
</feature>
<dbReference type="InterPro" id="IPR057326">
    <property type="entry name" value="KR_dom"/>
</dbReference>
<feature type="region of interest" description="N-terminal hotdog fold" evidence="12">
    <location>
        <begin position="2736"/>
        <end position="2861"/>
    </location>
</feature>
<dbReference type="InterPro" id="IPR032821">
    <property type="entry name" value="PKS_assoc"/>
</dbReference>
<evidence type="ECO:0000256" key="12">
    <source>
        <dbReference type="PROSITE-ProRule" id="PRU01363"/>
    </source>
</evidence>
<reference evidence="17 18" key="1">
    <citation type="submission" date="2019-02" db="EMBL/GenBank/DDBJ databases">
        <title>Genomic Encyclopedia of Type Strains, Phase IV (KMG-IV): sequencing the most valuable type-strain genomes for metagenomic binning, comparative biology and taxonomic classification.</title>
        <authorList>
            <person name="Goeker M."/>
        </authorList>
    </citation>
    <scope>NUCLEOTIDE SEQUENCE [LARGE SCALE GENOMIC DNA]</scope>
    <source>
        <strain evidence="17 18">DSM 101727</strain>
    </source>
</reference>
<evidence type="ECO:0000256" key="13">
    <source>
        <dbReference type="SAM" id="MobiDB-lite"/>
    </source>
</evidence>
<evidence type="ECO:0000256" key="8">
    <source>
        <dbReference type="ARBA" id="ARBA00060158"/>
    </source>
</evidence>
<keyword evidence="4" id="KW-0677">Repeat</keyword>
<feature type="region of interest" description="C-terminal hotdog fold" evidence="12">
    <location>
        <begin position="2872"/>
        <end position="3008"/>
    </location>
</feature>
<dbReference type="Pfam" id="PF02801">
    <property type="entry name" value="Ketoacyl-synt_C"/>
    <property type="match status" value="2"/>
</dbReference>
<evidence type="ECO:0000256" key="4">
    <source>
        <dbReference type="ARBA" id="ARBA00022737"/>
    </source>
</evidence>
<comment type="pathway">
    <text evidence="9">Antibiotic biosynthesis; erythromycin biosynthesis.</text>
</comment>
<dbReference type="RefSeq" id="WP_130347677.1">
    <property type="nucleotide sequence ID" value="NZ_SGWQ01000011.1"/>
</dbReference>
<dbReference type="EMBL" id="SGWQ01000011">
    <property type="protein sequence ID" value="RZS32717.1"/>
    <property type="molecule type" value="Genomic_DNA"/>
</dbReference>
<dbReference type="GO" id="GO:0006633">
    <property type="term" value="P:fatty acid biosynthetic process"/>
    <property type="evidence" value="ECO:0007669"/>
    <property type="project" value="InterPro"/>
</dbReference>
<proteinExistence type="predicted"/>
<accession>A0A4Q7KHI5</accession>
<feature type="domain" description="Carrier" evidence="14">
    <location>
        <begin position="3471"/>
        <end position="3546"/>
    </location>
</feature>
<dbReference type="GO" id="GO:0047879">
    <property type="term" value="F:erythronolide synthase activity"/>
    <property type="evidence" value="ECO:0007669"/>
    <property type="project" value="UniProtKB-EC"/>
</dbReference>
<evidence type="ECO:0000259" key="15">
    <source>
        <dbReference type="PROSITE" id="PS52004"/>
    </source>
</evidence>
<dbReference type="SUPFAM" id="SSF55048">
    <property type="entry name" value="Probable ACP-binding domain of malonyl-CoA ACP transacylase"/>
    <property type="match status" value="2"/>
</dbReference>
<dbReference type="InterPro" id="IPR049552">
    <property type="entry name" value="PKS_DH_N"/>
</dbReference>
<dbReference type="CDD" id="cd08956">
    <property type="entry name" value="KR_3_FAS_SDR_x"/>
    <property type="match status" value="2"/>
</dbReference>
<dbReference type="PROSITE" id="PS00606">
    <property type="entry name" value="KS3_1"/>
    <property type="match status" value="1"/>
</dbReference>
<evidence type="ECO:0000256" key="10">
    <source>
        <dbReference type="ARBA" id="ARBA00063272"/>
    </source>
</evidence>
<dbReference type="SUPFAM" id="SSF52151">
    <property type="entry name" value="FabD/lysophospholipase-like"/>
    <property type="match status" value="2"/>
</dbReference>
<comment type="function">
    <text evidence="8">Involved in the biosynthesis of antibiotic erythromycin via the biosynthesis of its aglycone precursor, 6-deoxyerythronolide B (6-dEB).</text>
</comment>
<dbReference type="SMART" id="SM00822">
    <property type="entry name" value="PKS_KR"/>
    <property type="match status" value="2"/>
</dbReference>
<dbReference type="InterPro" id="IPR014043">
    <property type="entry name" value="Acyl_transferase_dom"/>
</dbReference>
<dbReference type="InterPro" id="IPR018201">
    <property type="entry name" value="Ketoacyl_synth_AS"/>
</dbReference>
<keyword evidence="6" id="KW-0012">Acyltransferase</keyword>
<name>A0A4Q7KHI5_9PSEU</name>
<dbReference type="InterPro" id="IPR016039">
    <property type="entry name" value="Thiolase-like"/>
</dbReference>
<dbReference type="InterPro" id="IPR016035">
    <property type="entry name" value="Acyl_Trfase/lysoPLipase"/>
</dbReference>
<evidence type="ECO:0000313" key="18">
    <source>
        <dbReference type="Proteomes" id="UP000294257"/>
    </source>
</evidence>
<evidence type="ECO:0000256" key="1">
    <source>
        <dbReference type="ARBA" id="ARBA00022450"/>
    </source>
</evidence>
<evidence type="ECO:0000256" key="9">
    <source>
        <dbReference type="ARBA" id="ARBA00060622"/>
    </source>
</evidence>
<dbReference type="InterPro" id="IPR006162">
    <property type="entry name" value="Ppantetheine_attach_site"/>
</dbReference>
<dbReference type="Gene3D" id="1.10.1200.10">
    <property type="entry name" value="ACP-like"/>
    <property type="match status" value="3"/>
</dbReference>
<dbReference type="Gene3D" id="3.30.70.3290">
    <property type="match status" value="2"/>
</dbReference>
<dbReference type="SMART" id="SM00825">
    <property type="entry name" value="PKS_KS"/>
    <property type="match status" value="2"/>
</dbReference>
<dbReference type="Pfam" id="PF22953">
    <property type="entry name" value="SpnB_Rossmann"/>
    <property type="match status" value="2"/>
</dbReference>
<dbReference type="InterPro" id="IPR036736">
    <property type="entry name" value="ACP-like_sf"/>
</dbReference>
<dbReference type="SUPFAM" id="SSF53901">
    <property type="entry name" value="Thiolase-like"/>
    <property type="match status" value="2"/>
</dbReference>
<dbReference type="SUPFAM" id="SSF47336">
    <property type="entry name" value="ACP-like"/>
    <property type="match status" value="3"/>
</dbReference>
<dbReference type="PROSITE" id="PS00012">
    <property type="entry name" value="PHOSPHOPANTETHEINE"/>
    <property type="match status" value="2"/>
</dbReference>
<evidence type="ECO:0000256" key="11">
    <source>
        <dbReference type="ARBA" id="ARBA00066981"/>
    </source>
</evidence>
<dbReference type="InterPro" id="IPR049551">
    <property type="entry name" value="PKS_DH_C"/>
</dbReference>
<dbReference type="InterPro" id="IPR001227">
    <property type="entry name" value="Ac_transferase_dom_sf"/>
</dbReference>
<evidence type="ECO:0000259" key="14">
    <source>
        <dbReference type="PROSITE" id="PS50075"/>
    </source>
</evidence>
<dbReference type="InterPro" id="IPR020807">
    <property type="entry name" value="PKS_DH"/>
</dbReference>
<sequence>MSESEIVEPGETVTEGTESALAQRLRGLPAGEQAKVILDLVHDATVAALRSVRPDAPGTVNTDAPFHELGFDSLAAVELHARLAEQTGMEVPVTVAFDYPTPAVLAKYLRAEALGLADEAPEPTGVTMVDDDPIAIVSIGCRYPGGSSSPEALWSLVSGEQHVIFDMPTDRGWDVDGIYDPDPGTPGKTYVREGGYLPDAGDFDAELFGISPREASAMDPQQRLVLETAWEAFERAGIDPTSLRGSQSGVFIGAEPQEYGPRLHEAPEGLDGYLLTGNAPSVVSGRVAYSLGLEGPTLTLDTACSGSLVALHLAAQSLRMGECSLALAGGVAIMGSPGTLTAFSRQRGLAPDGKCKAFAGAADGTGFAEGVGVLLLERLSDARRNGHPVIAIVRGSAINQDGASNGITAPNGPAQQRVIRQALANARITPSDVDAVEAHGTGTRLGDPIEAQAILATYGQNREEPLRLGSVKSNIGHTQAAAGAAGVIKMIMAMRNGVLPRTLHVDEPTPQVNWTAGNVELLTETVAWQPKDRPRRAGISSFGVSGTNAHVVLEEPPAVEVDEPEALPSSGSVLPLPLAGKSAEALAGQAGKLQSFVDSSEDALADLGLSLATTRAGLEHRAVVLAADTTEAAQGLAALAAGDEGANVITGSVVGGKLAFLFTGQGSQRLAMGRQLYQTFDVFAKALDDACGYLDLQLELPLGDVLFAEPGSVLVPPSPAGAGDAALLNQTGYAQPALFAVEVALYRLLESWGVTPDFLAGHSIGELAAAHVSGVLSLEDAATLVAARGRLMQELPSGGSMVAIQATEDEVAPLLPEQASIAAINGPSAVVVSGVYSAVAVVAEHFESLGRKTKRLTVSHAFHSPLMEPMLAEFGRIAAVLDYRQPRIPVVSTVHGRLATADELCDPEYWVRQVRAAVRFADAVRELEGKGVTTFLELGPDAVLSAMGQDSVSTEDSAFRSVLRRDRDEERELVGALAFAHVRGISLDWQAFYAAHGGSRTVELPTYAFQHKRYWLTPPAAAGDASGFGQEAAEHPLVGAVVGLAGGDGVVLTGRVSLRSHPWLADHVISGVPLLPGTAFVELAVRAGDQVGCRVLEELTLAAPLVLPEDGSVALQVVVSDVDTSGRRTVRLYSRTEGAEEWTLHADGVLATAADKIVTKEGAGLTEWPPLHAQPVDLQGFYDNLANSGYEYGPLFHGVRAVWKGADGEAFAEVALPDGADSGAFGLHPALLDAVLQATDFAESHDSDETRLPFAWTGVSLYATGASALRVRITAEGTDGVSLMLADPTGMPVASVEKFVTRPVPADALRPAGAKGDSLYRLEWTDAPPAGDTPSDLVVLPCASWFEVDSSVPAAVRSATGFVLDAVRGFLADEEKAESRLVVHTHGAIAVDADDDPADVTLAPVWGLVRAAQSENPGRIVLVDSDVDDLDAITGAVSTGEPELALRDGRVLVPRLVRDESTVDGPDFGDGTVLVTGGTGGLGGLLARHLVGTHDVRHLLLTSRRGLDAPGAAELRDELTALGASVTVATCDVANKAALAAVLAEIPAEHPLTGVVHTAGVLDDGLVGSLTPERLDTVLRPKVDAAWHLHELTRGPDLTAFVLFSSSAGLVDSAGQGNYAAANVFLDALANYRRSSGLPATALAWGLWAGEVGMGGGLSTADLDRINRLGLAPLSAEENLALLDAALRSNAGALLPVRLDTAALRARPDGVPPVFSKLVRTPARRAAATAAVPGGQSFADGIAALPDAEREQALLDLVRTHVAAVLGHESGDAIEPRRAFSELGFDSLAAVELRNRLNAATALRLPATLVFDYPTTISLAEHIRDKALGTSSPTVTTPVVTASNDEPIAIVGMACRYPGGVANPEDLWRLVAEGRDGVAGFPTDRGWDVEGIYDPEIGKSGTTYAREGGFLYDALRFDPGFFGISPREAQGMDPQQRLLLEASWEAFERAGIDPVGLRGSRTGVFAGVMYHDYATRLRHVPDDIAGYLGNGSLGSVVSGRISYALGLEGPAVTVDTACSSSLVALHWAIAALRRGECSLALAGGVTVMATPDTFIDFSRQRGLAQDGRCKSFSDTADGTGWGEGVGMLLVERLSDARRNGHPVLATVRGSAINQDGASNGLTAPNGPSQQRVIAAALADAGLRPSDVDTVEAHGTGTTLGDPIEAQALLATYGQDRAGDPLWLGSIKSNIGHTQAAAGVAGIIKVVQAIRHGKLPSTLHVEEPSSKIDWTEGAVELLTESRDWPSVERPRRAAVSSFGISGTNAHVIIEQADPEPVSDVDTEPREGVLAWTVSAKTADALADQARRLSTVDADPLDIAYSLATTRAALEHRAVVVGSTEDDLRAGLTAVAEGSPAIRDVAAGGKLAYLFTGQGAQRLGMGSGLYQRFPVYAEAFDAVCAHLDELLDRPIKDVVFAEPEDADAALLDQTVYTQTALFAVEVALFRLLESWGVRPDFLAGHSIGELAAAHVAGVLSLADAATLVAARGRLMQALPEGGAMIAVQATEDEVVELLNGHTKLLGIAAVNAPNSVVISGDEDLAVETAARIAAQGRKTKRLNVSRAFHSPLMEPMLAEFERVANGLTFSAPRIPIVSTLTGMSTVAEELTDPWYWVRHVLEAVRFRDAVVTLEGKGVTTFLELGPDGVLSAMGQESVTAEDVEPLFAPVLRRDRDDETEIVSALARAYARGVSVDWQRFYADRGARRIDLPTYAFQHKRYWLDIGTATGDAVGLGLAEAGHPLVGATVALPDTGGLVLTGRLSTETHPWLADHAVLGSVLLPGTAFVELSLRAGEQVGAPTLEELTLSAPLVLPERGGVRLQVSVGAQDESSRRTVSVYSRPESAPVDGAWTKHATGTLTDAPIAVATVDEWPPKDATVVDVDAVYDELTGGGLEYGPTFRGLRAVWRSGEDVFAEVALPEDAAETAGSFGVHPALLDAALHAIGAGQPSEQATLPFAWSGVALHAVGASALRVRVSPAAGDAVSLAVFDGAGTPVATVESLAVRAISADQLAPAGGVDGLFQVDWTAVPAPEAGPIGGVAVIGSESVAAALNTAGVRAEVGPSPVAVADAGVVPDVIVLPISGSSDVDTPAAVRATTTETLAAVQVWLADERFASSRLVILTSGAVGEITDLAAAPVWGLVRSAQAENPGRFVLVDAAESDLGSLPAALATGEPEIAVRNGELLVRRLAHAEAGSGSPDFGDTVLITGGTGGLGALFARHLVATHGVQRLVLTSRRGIDAPGAAELRDELDADVTVAACDVSDRDAIATLLSEHPVTAIVHTAGVLDDGLIASLTPERFDTVLRPKVDAAWHLHELAGDLSAFVVFSSEAGTIGSPGQANYAAANTFLDALAEQRRAAGKPAHSLAWGLWAGHGMASGLGDADLKRISKGGSVAITPERGLALFDAALAGDRAAVAPVPLDLTAVRALGEDIPVVLRGLVRPPARRAAAQVEQTVVEEQSLEDRLTALSGPERKRLLVDLVRANVAEALGHDGIAAIEPNKGFIELGLDSLAALELRNKLNGATGLRLPATLSFDYPTPSAIAEYLLTELIGEEANESELEAELARLESTLDSATPSDEERASVAAKLRELTSKWLETDEEEDTGGGLDTATADEMFDILDNELAT</sequence>
<dbReference type="InterPro" id="IPR014031">
    <property type="entry name" value="Ketoacyl_synth_C"/>
</dbReference>
<dbReference type="InterPro" id="IPR049900">
    <property type="entry name" value="PKS_mFAS_DH"/>
</dbReference>
<dbReference type="PROSITE" id="PS52019">
    <property type="entry name" value="PKS_MFAS_DH"/>
    <property type="match status" value="2"/>
</dbReference>
<dbReference type="CDD" id="cd00833">
    <property type="entry name" value="PKS"/>
    <property type="match status" value="2"/>
</dbReference>
<organism evidence="17 18">
    <name type="scientific">Herbihabitans rhizosphaerae</name>
    <dbReference type="NCBI Taxonomy" id="1872711"/>
    <lineage>
        <taxon>Bacteria</taxon>
        <taxon>Bacillati</taxon>
        <taxon>Actinomycetota</taxon>
        <taxon>Actinomycetes</taxon>
        <taxon>Pseudonocardiales</taxon>
        <taxon>Pseudonocardiaceae</taxon>
        <taxon>Herbihabitans</taxon>
    </lineage>
</organism>
<dbReference type="PROSITE" id="PS52004">
    <property type="entry name" value="KS3_2"/>
    <property type="match status" value="2"/>
</dbReference>
<dbReference type="Gene3D" id="3.10.129.110">
    <property type="entry name" value="Polyketide synthase dehydratase"/>
    <property type="match status" value="2"/>
</dbReference>
<dbReference type="InterPro" id="IPR050091">
    <property type="entry name" value="PKS_NRPS_Biosynth_Enz"/>
</dbReference>
<dbReference type="InterPro" id="IPR036291">
    <property type="entry name" value="NAD(P)-bd_dom_sf"/>
</dbReference>
<feature type="active site" description="Proton acceptor; for dehydratase activity" evidence="12">
    <location>
        <position position="1067"/>
    </location>
</feature>
<dbReference type="SUPFAM" id="SSF51735">
    <property type="entry name" value="NAD(P)-binding Rossmann-fold domains"/>
    <property type="match status" value="4"/>
</dbReference>
<dbReference type="Gene3D" id="3.40.47.10">
    <property type="match status" value="2"/>
</dbReference>
<dbReference type="PROSITE" id="PS50075">
    <property type="entry name" value="CARRIER"/>
    <property type="match status" value="3"/>
</dbReference>
<dbReference type="InterPro" id="IPR020841">
    <property type="entry name" value="PKS_Beta-ketoAc_synthase_dom"/>
</dbReference>
<feature type="region of interest" description="N-terminal hotdog fold" evidence="12">
    <location>
        <begin position="1035"/>
        <end position="1157"/>
    </location>
</feature>
<feature type="active site" description="Proton acceptor; for dehydratase activity" evidence="12">
    <location>
        <position position="2768"/>
    </location>
</feature>
<feature type="domain" description="PKS/mFAS DH" evidence="16">
    <location>
        <begin position="2736"/>
        <end position="3008"/>
    </location>
</feature>
<dbReference type="Proteomes" id="UP000294257">
    <property type="component" value="Unassembled WGS sequence"/>
</dbReference>
<dbReference type="FunFam" id="3.40.366.10:FF:000002">
    <property type="entry name" value="Probable polyketide synthase 2"/>
    <property type="match status" value="2"/>
</dbReference>
<keyword evidence="18" id="KW-1185">Reference proteome</keyword>
<feature type="active site" description="Proton donor; for dehydratase activity" evidence="12">
    <location>
        <position position="1233"/>
    </location>
</feature>
<dbReference type="InterPro" id="IPR014030">
    <property type="entry name" value="Ketoacyl_synth_N"/>
</dbReference>
<gene>
    <name evidence="17" type="ORF">EV193_111100</name>
</gene>
<feature type="domain" description="Carrier" evidence="14">
    <location>
        <begin position="1752"/>
        <end position="1827"/>
    </location>
</feature>
<dbReference type="FunFam" id="3.40.47.10:FF:000019">
    <property type="entry name" value="Polyketide synthase type I"/>
    <property type="match status" value="2"/>
</dbReference>
<dbReference type="GO" id="GO:0004315">
    <property type="term" value="F:3-oxoacyl-[acyl-carrier-protein] synthase activity"/>
    <property type="evidence" value="ECO:0007669"/>
    <property type="project" value="InterPro"/>
</dbReference>
<dbReference type="FunFam" id="1.10.1200.10:FF:000007">
    <property type="entry name" value="Probable polyketide synthase pks17"/>
    <property type="match status" value="2"/>
</dbReference>
<evidence type="ECO:0000256" key="7">
    <source>
        <dbReference type="ARBA" id="ARBA00052442"/>
    </source>
</evidence>
<feature type="domain" description="Ketosynthase family 3 (KS3)" evidence="15">
    <location>
        <begin position="131"/>
        <end position="555"/>
    </location>
</feature>
<dbReference type="Pfam" id="PF21089">
    <property type="entry name" value="PKS_DH_N"/>
    <property type="match status" value="2"/>
</dbReference>
<dbReference type="GO" id="GO:0004312">
    <property type="term" value="F:fatty acid synthase activity"/>
    <property type="evidence" value="ECO:0007669"/>
    <property type="project" value="TreeGrafter"/>
</dbReference>
<evidence type="ECO:0000313" key="17">
    <source>
        <dbReference type="EMBL" id="RZS32717.1"/>
    </source>
</evidence>
<evidence type="ECO:0000256" key="2">
    <source>
        <dbReference type="ARBA" id="ARBA00022553"/>
    </source>
</evidence>
<dbReference type="EC" id="2.3.1.94" evidence="11"/>
<keyword evidence="2" id="KW-0597">Phosphoprotein</keyword>
<dbReference type="Gene3D" id="3.40.366.10">
    <property type="entry name" value="Malonyl-Coenzyme A Acyl Carrier Protein, domain 2"/>
    <property type="match status" value="2"/>
</dbReference>
<dbReference type="SMART" id="SM01294">
    <property type="entry name" value="PKS_PP_betabranch"/>
    <property type="match status" value="2"/>
</dbReference>
<keyword evidence="1" id="KW-0596">Phosphopantetheine</keyword>
<comment type="catalytic activity">
    <reaction evidence="7">
        <text>6 (S)-methylmalonyl-CoA + propanoyl-CoA + 6 NADPH + 12 H(+) = 6-deoxyerythronolide B + 6 CO2 + 6 NADP(+) + 7 CoA + H2O</text>
        <dbReference type="Rhea" id="RHEA:23068"/>
        <dbReference type="ChEBI" id="CHEBI:15377"/>
        <dbReference type="ChEBI" id="CHEBI:15378"/>
        <dbReference type="ChEBI" id="CHEBI:16089"/>
        <dbReference type="ChEBI" id="CHEBI:16526"/>
        <dbReference type="ChEBI" id="CHEBI:57287"/>
        <dbReference type="ChEBI" id="CHEBI:57327"/>
        <dbReference type="ChEBI" id="CHEBI:57392"/>
        <dbReference type="ChEBI" id="CHEBI:57783"/>
        <dbReference type="ChEBI" id="CHEBI:58349"/>
        <dbReference type="EC" id="2.3.1.94"/>
    </reaction>
</comment>
<dbReference type="InterPro" id="IPR013968">
    <property type="entry name" value="PKS_KR"/>
</dbReference>
<dbReference type="InterPro" id="IPR016036">
    <property type="entry name" value="Malonyl_transacylase_ACP-bd"/>
</dbReference>
<dbReference type="Pfam" id="PF00698">
    <property type="entry name" value="Acyl_transf_1"/>
    <property type="match status" value="2"/>
</dbReference>
<evidence type="ECO:0000256" key="6">
    <source>
        <dbReference type="ARBA" id="ARBA00023315"/>
    </source>
</evidence>
<dbReference type="SMART" id="SM00827">
    <property type="entry name" value="PKS_AT"/>
    <property type="match status" value="2"/>
</dbReference>
<dbReference type="InterPro" id="IPR009081">
    <property type="entry name" value="PP-bd_ACP"/>
</dbReference>
<dbReference type="InterPro" id="IPR042104">
    <property type="entry name" value="PKS_dehydratase_sf"/>
</dbReference>
<dbReference type="Gene3D" id="3.40.50.720">
    <property type="entry name" value="NAD(P)-binding Rossmann-like Domain"/>
    <property type="match status" value="2"/>
</dbReference>
<dbReference type="Pfam" id="PF16197">
    <property type="entry name" value="KAsynt_C_assoc"/>
    <property type="match status" value="2"/>
</dbReference>
<feature type="domain" description="Ketosynthase family 3 (KS3)" evidence="15">
    <location>
        <begin position="1845"/>
        <end position="2270"/>
    </location>
</feature>
<dbReference type="GO" id="GO:0031177">
    <property type="term" value="F:phosphopantetheine binding"/>
    <property type="evidence" value="ECO:0007669"/>
    <property type="project" value="InterPro"/>
</dbReference>
<dbReference type="InterPro" id="IPR020806">
    <property type="entry name" value="PKS_PP-bd"/>
</dbReference>
<feature type="region of interest" description="Disordered" evidence="13">
    <location>
        <begin position="3589"/>
        <end position="3609"/>
    </location>
</feature>
<keyword evidence="5" id="KW-0511">Multifunctional enzyme</keyword>
<dbReference type="PANTHER" id="PTHR43775">
    <property type="entry name" value="FATTY ACID SYNTHASE"/>
    <property type="match status" value="1"/>
</dbReference>
<dbReference type="SMART" id="SM00823">
    <property type="entry name" value="PKS_PP"/>
    <property type="match status" value="3"/>
</dbReference>
<dbReference type="Pfam" id="PF00550">
    <property type="entry name" value="PP-binding"/>
    <property type="match status" value="3"/>
</dbReference>
<dbReference type="SMART" id="SM00826">
    <property type="entry name" value="PKS_DH"/>
    <property type="match status" value="2"/>
</dbReference>